<feature type="transmembrane region" description="Helical" evidence="1">
    <location>
        <begin position="55"/>
        <end position="74"/>
    </location>
</feature>
<comment type="caution">
    <text evidence="2">The sequence shown here is derived from an EMBL/GenBank/DDBJ whole genome shotgun (WGS) entry which is preliminary data.</text>
</comment>
<dbReference type="Proteomes" id="UP001596135">
    <property type="component" value="Unassembled WGS sequence"/>
</dbReference>
<keyword evidence="1" id="KW-1133">Transmembrane helix</keyword>
<dbReference type="PANTHER" id="PTHR34980:SF2">
    <property type="entry name" value="INNER MEMBRANE PROTEIN YHAH-RELATED"/>
    <property type="match status" value="1"/>
</dbReference>
<keyword evidence="1" id="KW-0472">Membrane</keyword>
<organism evidence="2 3">
    <name type="scientific">Nocardioides hankookensis</name>
    <dbReference type="NCBI Taxonomy" id="443157"/>
    <lineage>
        <taxon>Bacteria</taxon>
        <taxon>Bacillati</taxon>
        <taxon>Actinomycetota</taxon>
        <taxon>Actinomycetes</taxon>
        <taxon>Propionibacteriales</taxon>
        <taxon>Nocardioidaceae</taxon>
        <taxon>Nocardioides</taxon>
    </lineage>
</organism>
<gene>
    <name evidence="2" type="ORF">ACFPYL_08105</name>
</gene>
<evidence type="ECO:0000256" key="1">
    <source>
        <dbReference type="SAM" id="Phobius"/>
    </source>
</evidence>
<proteinExistence type="predicted"/>
<evidence type="ECO:0000313" key="2">
    <source>
        <dbReference type="EMBL" id="MFC6043034.1"/>
    </source>
</evidence>
<feature type="transmembrane region" description="Helical" evidence="1">
    <location>
        <begin position="86"/>
        <end position="106"/>
    </location>
</feature>
<keyword evidence="3" id="KW-1185">Reference proteome</keyword>
<accession>A0ABW1LGN1</accession>
<dbReference type="EMBL" id="JBHSRJ010000004">
    <property type="protein sequence ID" value="MFC6043034.1"/>
    <property type="molecule type" value="Genomic_DNA"/>
</dbReference>
<dbReference type="Pfam" id="PF05656">
    <property type="entry name" value="DUF805"/>
    <property type="match status" value="1"/>
</dbReference>
<feature type="transmembrane region" description="Helical" evidence="1">
    <location>
        <begin position="26"/>
        <end position="43"/>
    </location>
</feature>
<dbReference type="InterPro" id="IPR008523">
    <property type="entry name" value="DUF805"/>
</dbReference>
<protein>
    <submittedName>
        <fullName evidence="2">DUF805 domain-containing protein</fullName>
    </submittedName>
</protein>
<dbReference type="PANTHER" id="PTHR34980">
    <property type="entry name" value="INNER MEMBRANE PROTEIN-RELATED-RELATED"/>
    <property type="match status" value="1"/>
</dbReference>
<keyword evidence="1" id="KW-0812">Transmembrane</keyword>
<name>A0ABW1LGN1_9ACTN</name>
<evidence type="ECO:0000313" key="3">
    <source>
        <dbReference type="Proteomes" id="UP001596135"/>
    </source>
</evidence>
<dbReference type="RefSeq" id="WP_379152758.1">
    <property type="nucleotide sequence ID" value="NZ_JBHSRJ010000004.1"/>
</dbReference>
<reference evidence="3" key="1">
    <citation type="journal article" date="2019" name="Int. J. Syst. Evol. Microbiol.">
        <title>The Global Catalogue of Microorganisms (GCM) 10K type strain sequencing project: providing services to taxonomists for standard genome sequencing and annotation.</title>
        <authorList>
            <consortium name="The Broad Institute Genomics Platform"/>
            <consortium name="The Broad Institute Genome Sequencing Center for Infectious Disease"/>
            <person name="Wu L."/>
            <person name="Ma J."/>
        </authorList>
    </citation>
    <scope>NUCLEOTIDE SEQUENCE [LARGE SCALE GENOMIC DNA]</scope>
    <source>
        <strain evidence="3">CCUG 54522</strain>
    </source>
</reference>
<sequence>MSFGDSVRTCLQKYATFSGRASRSEFWWFVVFNAVVATAALVLDSALGLTWSDQVGPISLVVRLALLLPLLAVGARRLHDADLSGWWLLLALIPLLGVIGLLFMWIRHGSAGDNRFGPAPA</sequence>